<dbReference type="InterPro" id="IPR043128">
    <property type="entry name" value="Rev_trsase/Diguanyl_cyclase"/>
</dbReference>
<dbReference type="Gene3D" id="3.30.450.40">
    <property type="match status" value="1"/>
</dbReference>
<dbReference type="AlphaFoldDB" id="A0AAN2C900"/>
<dbReference type="Proteomes" id="UP001317532">
    <property type="component" value="Chromosome"/>
</dbReference>
<dbReference type="Gene3D" id="3.30.70.270">
    <property type="match status" value="1"/>
</dbReference>
<proteinExistence type="predicted"/>
<dbReference type="KEGG" id="vab:WPS_12910"/>
<dbReference type="NCBIfam" id="TIGR00254">
    <property type="entry name" value="GGDEF"/>
    <property type="match status" value="1"/>
</dbReference>
<dbReference type="SUPFAM" id="SSF141868">
    <property type="entry name" value="EAL domain-like"/>
    <property type="match status" value="1"/>
</dbReference>
<dbReference type="FunFam" id="3.30.70.270:FF:000001">
    <property type="entry name" value="Diguanylate cyclase domain protein"/>
    <property type="match status" value="1"/>
</dbReference>
<keyword evidence="4" id="KW-1185">Reference proteome</keyword>
<dbReference type="InterPro" id="IPR029787">
    <property type="entry name" value="Nucleotide_cyclase"/>
</dbReference>
<dbReference type="CDD" id="cd01949">
    <property type="entry name" value="GGDEF"/>
    <property type="match status" value="1"/>
</dbReference>
<protein>
    <recommendedName>
        <fullName evidence="5">EAL domain-containing protein</fullName>
    </recommendedName>
</protein>
<dbReference type="SMART" id="SM00267">
    <property type="entry name" value="GGDEF"/>
    <property type="match status" value="1"/>
</dbReference>
<dbReference type="PROSITE" id="PS50887">
    <property type="entry name" value="GGDEF"/>
    <property type="match status" value="1"/>
</dbReference>
<dbReference type="Pfam" id="PF00563">
    <property type="entry name" value="EAL"/>
    <property type="match status" value="1"/>
</dbReference>
<evidence type="ECO:0000313" key="3">
    <source>
        <dbReference type="EMBL" id="BDE06015.1"/>
    </source>
</evidence>
<dbReference type="InterPro" id="IPR035919">
    <property type="entry name" value="EAL_sf"/>
</dbReference>
<dbReference type="SUPFAM" id="SSF55781">
    <property type="entry name" value="GAF domain-like"/>
    <property type="match status" value="1"/>
</dbReference>
<dbReference type="PANTHER" id="PTHR44757">
    <property type="entry name" value="DIGUANYLATE CYCLASE DGCP"/>
    <property type="match status" value="1"/>
</dbReference>
<feature type="domain" description="EAL" evidence="1">
    <location>
        <begin position="379"/>
        <end position="634"/>
    </location>
</feature>
<dbReference type="InterPro" id="IPR029016">
    <property type="entry name" value="GAF-like_dom_sf"/>
</dbReference>
<evidence type="ECO:0008006" key="5">
    <source>
        <dbReference type="Google" id="ProtNLM"/>
    </source>
</evidence>
<dbReference type="Pfam" id="PF00990">
    <property type="entry name" value="GGDEF"/>
    <property type="match status" value="1"/>
</dbReference>
<dbReference type="CDD" id="cd01948">
    <property type="entry name" value="EAL"/>
    <property type="match status" value="1"/>
</dbReference>
<name>A0AAN2C900_UNVUL</name>
<dbReference type="SMART" id="SM00052">
    <property type="entry name" value="EAL"/>
    <property type="match status" value="1"/>
</dbReference>
<dbReference type="InterPro" id="IPR052155">
    <property type="entry name" value="Biofilm_reg_signaling"/>
</dbReference>
<evidence type="ECO:0000313" key="4">
    <source>
        <dbReference type="Proteomes" id="UP001317532"/>
    </source>
</evidence>
<evidence type="ECO:0000259" key="1">
    <source>
        <dbReference type="PROSITE" id="PS50883"/>
    </source>
</evidence>
<dbReference type="PROSITE" id="PS50883">
    <property type="entry name" value="EAL"/>
    <property type="match status" value="1"/>
</dbReference>
<dbReference type="PANTHER" id="PTHR44757:SF2">
    <property type="entry name" value="BIOFILM ARCHITECTURE MAINTENANCE PROTEIN MBAA"/>
    <property type="match status" value="1"/>
</dbReference>
<organism evidence="3 4">
    <name type="scientific">Vulcanimicrobium alpinum</name>
    <dbReference type="NCBI Taxonomy" id="3016050"/>
    <lineage>
        <taxon>Bacteria</taxon>
        <taxon>Bacillati</taxon>
        <taxon>Vulcanimicrobiota</taxon>
        <taxon>Vulcanimicrobiia</taxon>
        <taxon>Vulcanimicrobiales</taxon>
        <taxon>Vulcanimicrobiaceae</taxon>
        <taxon>Vulcanimicrobium</taxon>
    </lineage>
</organism>
<dbReference type="InterPro" id="IPR000160">
    <property type="entry name" value="GGDEF_dom"/>
</dbReference>
<evidence type="ECO:0000259" key="2">
    <source>
        <dbReference type="PROSITE" id="PS50887"/>
    </source>
</evidence>
<sequence>MPVERRFERVLEITRDILRLRELDLALESIARGVADLFGFRYVTIVLADGSVSGEMTRRVLLGYNPEVQRARKNERVAKEDILSVLAPRFEVFENAFYIPAEREFTWERAIYAGEADRDSPREAPDRWHERDSLCLVLRDSDGEMIGYLSPDGPADGRIPSRDTIRGLQLFVNLMGLAVASAQAHRAEVERSRLLEANQARLRHEATHDALTGLPNRTFFQERLAETLDTARAQPQRIYAVLFVDLDEFKSINDSLGHMAGDALLVAVADRMRATVSPDDFIARIGGDEFGLVLAHRQDVGQIEDAVEAIQGALVAPMLIEGRAVYNTASIGIAKIEPGEKRIEEVLRNADTAMYQAKARGRGRHAFFDHHMHYEAARRLALTSDLRAAIEGEQFRVEYQPIVRLGDRRITAFEALVRWRNPASGDVLPGEFIPLAEEVGLVVPIGRFVFFDACRRLAEWRSRAPLLDLRMHVNLSVQEVLEPDLDAFVARNLRRFGLSSDDIVLEITESAVIRSNTLSLGSLARLRATGVHLCIDDFGTGYSSLRYLHQLPFDALKIDRSFVESTDGGLGSAPIVRMLIQLAHSYGIDIVAEGVETARQSSELIALDCEYAQGYHFHRPMSPEAVNALLDASTTAEAVS</sequence>
<gene>
    <name evidence="3" type="ORF">WPS_12910</name>
</gene>
<dbReference type="InterPro" id="IPR001633">
    <property type="entry name" value="EAL_dom"/>
</dbReference>
<dbReference type="Gene3D" id="3.20.20.450">
    <property type="entry name" value="EAL domain"/>
    <property type="match status" value="1"/>
</dbReference>
<accession>A0AAN2C900</accession>
<feature type="domain" description="GGDEF" evidence="2">
    <location>
        <begin position="237"/>
        <end position="370"/>
    </location>
</feature>
<dbReference type="SUPFAM" id="SSF55073">
    <property type="entry name" value="Nucleotide cyclase"/>
    <property type="match status" value="1"/>
</dbReference>
<dbReference type="EMBL" id="AP025523">
    <property type="protein sequence ID" value="BDE06015.1"/>
    <property type="molecule type" value="Genomic_DNA"/>
</dbReference>
<reference evidence="3 4" key="1">
    <citation type="journal article" date="2022" name="ISME Commun">
        <title>Vulcanimicrobium alpinus gen. nov. sp. nov., the first cultivated representative of the candidate phylum 'Eremiobacterota', is a metabolically versatile aerobic anoxygenic phototroph.</title>
        <authorList>
            <person name="Yabe S."/>
            <person name="Muto K."/>
            <person name="Abe K."/>
            <person name="Yokota A."/>
            <person name="Staudigel H."/>
            <person name="Tebo B.M."/>
        </authorList>
    </citation>
    <scope>NUCLEOTIDE SEQUENCE [LARGE SCALE GENOMIC DNA]</scope>
    <source>
        <strain evidence="3 4">WC8-2</strain>
    </source>
</reference>